<evidence type="ECO:0000313" key="2">
    <source>
        <dbReference type="WBParaSite" id="MBELARI_LOCUS8936"/>
    </source>
</evidence>
<dbReference type="Proteomes" id="UP000887575">
    <property type="component" value="Unassembled WGS sequence"/>
</dbReference>
<proteinExistence type="predicted"/>
<dbReference type="WBParaSite" id="MBELARI_LOCUS8936">
    <property type="protein sequence ID" value="MBELARI_LOCUS8936"/>
    <property type="gene ID" value="MBELARI_LOCUS8936"/>
</dbReference>
<sequence length="76" mass="8775">MHHLQHGLWKTNIALRRLRDASLECTLSIHSGVEPELLPSPTFPLDPYAFITSSTDFPIRPTYVFCWIVRVTPIRD</sequence>
<accession>A0AAF3FS51</accession>
<organism evidence="1 2">
    <name type="scientific">Mesorhabditis belari</name>
    <dbReference type="NCBI Taxonomy" id="2138241"/>
    <lineage>
        <taxon>Eukaryota</taxon>
        <taxon>Metazoa</taxon>
        <taxon>Ecdysozoa</taxon>
        <taxon>Nematoda</taxon>
        <taxon>Chromadorea</taxon>
        <taxon>Rhabditida</taxon>
        <taxon>Rhabditina</taxon>
        <taxon>Rhabditomorpha</taxon>
        <taxon>Rhabditoidea</taxon>
        <taxon>Rhabditidae</taxon>
        <taxon>Mesorhabditinae</taxon>
        <taxon>Mesorhabditis</taxon>
    </lineage>
</organism>
<keyword evidence="1" id="KW-1185">Reference proteome</keyword>
<dbReference type="AlphaFoldDB" id="A0AAF3FS51"/>
<name>A0AAF3FS51_9BILA</name>
<protein>
    <submittedName>
        <fullName evidence="2">Uncharacterized protein</fullName>
    </submittedName>
</protein>
<reference evidence="2" key="1">
    <citation type="submission" date="2024-02" db="UniProtKB">
        <authorList>
            <consortium name="WormBaseParasite"/>
        </authorList>
    </citation>
    <scope>IDENTIFICATION</scope>
</reference>
<evidence type="ECO:0000313" key="1">
    <source>
        <dbReference type="Proteomes" id="UP000887575"/>
    </source>
</evidence>